<evidence type="ECO:0000256" key="5">
    <source>
        <dbReference type="ARBA" id="ARBA00022741"/>
    </source>
</evidence>
<reference evidence="13 14" key="1">
    <citation type="journal article" date="2017" name="Curr. Biol.">
        <title>Genome architecture and evolution of a unichromosomal asexual nematode.</title>
        <authorList>
            <person name="Fradin H."/>
            <person name="Zegar C."/>
            <person name="Gutwein M."/>
            <person name="Lucas J."/>
            <person name="Kovtun M."/>
            <person name="Corcoran D."/>
            <person name="Baugh L.R."/>
            <person name="Kiontke K."/>
            <person name="Gunsalus K."/>
            <person name="Fitch D.H."/>
            <person name="Piano F."/>
        </authorList>
    </citation>
    <scope>NUCLEOTIDE SEQUENCE [LARGE SCALE GENOMIC DNA]</scope>
    <source>
        <strain evidence="13">PF1309</strain>
    </source>
</reference>
<keyword evidence="5 10" id="KW-0547">Nucleotide-binding</keyword>
<dbReference type="Gene3D" id="2.30.29.30">
    <property type="entry name" value="Pleckstrin-homology domain (PH domain)/Phosphotyrosine-binding domain (PTB)"/>
    <property type="match status" value="1"/>
</dbReference>
<evidence type="ECO:0000259" key="12">
    <source>
        <dbReference type="PROSITE" id="PS50011"/>
    </source>
</evidence>
<evidence type="ECO:0000256" key="1">
    <source>
        <dbReference type="ARBA" id="ARBA00012513"/>
    </source>
</evidence>
<accession>A0A2A2LLL0</accession>
<evidence type="ECO:0000256" key="4">
    <source>
        <dbReference type="ARBA" id="ARBA00022679"/>
    </source>
</evidence>
<organism evidence="13 14">
    <name type="scientific">Diploscapter pachys</name>
    <dbReference type="NCBI Taxonomy" id="2018661"/>
    <lineage>
        <taxon>Eukaryota</taxon>
        <taxon>Metazoa</taxon>
        <taxon>Ecdysozoa</taxon>
        <taxon>Nematoda</taxon>
        <taxon>Chromadorea</taxon>
        <taxon>Rhabditida</taxon>
        <taxon>Rhabditina</taxon>
        <taxon>Rhabditomorpha</taxon>
        <taxon>Rhabditoidea</taxon>
        <taxon>Rhabditidae</taxon>
        <taxon>Diploscapter</taxon>
    </lineage>
</organism>
<dbReference type="SMART" id="SM00220">
    <property type="entry name" value="S_TKc"/>
    <property type="match status" value="1"/>
</dbReference>
<feature type="compositionally biased region" description="Basic and acidic residues" evidence="11">
    <location>
        <begin position="655"/>
        <end position="668"/>
    </location>
</feature>
<gene>
    <name evidence="13" type="ORF">WR25_12705</name>
</gene>
<keyword evidence="4" id="KW-0808">Transferase</keyword>
<feature type="compositionally biased region" description="Polar residues" evidence="11">
    <location>
        <begin position="241"/>
        <end position="269"/>
    </location>
</feature>
<dbReference type="Gene3D" id="1.10.510.10">
    <property type="entry name" value="Transferase(Phosphotransferase) domain 1"/>
    <property type="match status" value="2"/>
</dbReference>
<evidence type="ECO:0000256" key="8">
    <source>
        <dbReference type="ARBA" id="ARBA00047899"/>
    </source>
</evidence>
<dbReference type="CDD" id="cd01262">
    <property type="entry name" value="PH_PDK1"/>
    <property type="match status" value="1"/>
</dbReference>
<dbReference type="InterPro" id="IPR017441">
    <property type="entry name" value="Protein_kinase_ATP_BS"/>
</dbReference>
<dbReference type="PANTHER" id="PTHR24356">
    <property type="entry name" value="SERINE/THREONINE-PROTEIN KINASE"/>
    <property type="match status" value="1"/>
</dbReference>
<dbReference type="PROSITE" id="PS50011">
    <property type="entry name" value="PROTEIN_KINASE_DOM"/>
    <property type="match status" value="1"/>
</dbReference>
<comment type="caution">
    <text evidence="13">The sequence shown here is derived from an EMBL/GenBank/DDBJ whole genome shotgun (WGS) entry which is preliminary data.</text>
</comment>
<dbReference type="InterPro" id="IPR000719">
    <property type="entry name" value="Prot_kinase_dom"/>
</dbReference>
<dbReference type="Gene3D" id="3.30.200.20">
    <property type="entry name" value="Phosphorylase Kinase, domain 1"/>
    <property type="match status" value="1"/>
</dbReference>
<dbReference type="PANTHER" id="PTHR24356:SF406">
    <property type="entry name" value="3-PHOSPHOINOSITIDE-DEPENDENT PROTEIN KINASE 1"/>
    <property type="match status" value="1"/>
</dbReference>
<keyword evidence="6" id="KW-0418">Kinase</keyword>
<dbReference type="Pfam" id="PF00069">
    <property type="entry name" value="Pkinase"/>
    <property type="match status" value="2"/>
</dbReference>
<feature type="binding site" evidence="10">
    <location>
        <position position="109"/>
    </location>
    <ligand>
        <name>ATP</name>
        <dbReference type="ChEBI" id="CHEBI:30616"/>
    </ligand>
</feature>
<keyword evidence="3" id="KW-0723">Serine/threonine-protein kinase</keyword>
<dbReference type="EC" id="2.7.11.1" evidence="1"/>
<evidence type="ECO:0000256" key="10">
    <source>
        <dbReference type="PROSITE-ProRule" id="PRU10141"/>
    </source>
</evidence>
<evidence type="ECO:0000256" key="11">
    <source>
        <dbReference type="SAM" id="MobiDB-lite"/>
    </source>
</evidence>
<dbReference type="GO" id="GO:0035556">
    <property type="term" value="P:intracellular signal transduction"/>
    <property type="evidence" value="ECO:0007669"/>
    <property type="project" value="TreeGrafter"/>
</dbReference>
<dbReference type="InterPro" id="IPR011993">
    <property type="entry name" value="PH-like_dom_sf"/>
</dbReference>
<dbReference type="OrthoDB" id="347657at2759"/>
<comment type="catalytic activity">
    <reaction evidence="8">
        <text>L-threonyl-[protein] + ATP = O-phospho-L-threonyl-[protein] + ADP + H(+)</text>
        <dbReference type="Rhea" id="RHEA:46608"/>
        <dbReference type="Rhea" id="RHEA-COMP:11060"/>
        <dbReference type="Rhea" id="RHEA-COMP:11605"/>
        <dbReference type="ChEBI" id="CHEBI:15378"/>
        <dbReference type="ChEBI" id="CHEBI:30013"/>
        <dbReference type="ChEBI" id="CHEBI:30616"/>
        <dbReference type="ChEBI" id="CHEBI:61977"/>
        <dbReference type="ChEBI" id="CHEBI:456216"/>
        <dbReference type="EC" id="2.7.11.1"/>
    </reaction>
</comment>
<keyword evidence="14" id="KW-1185">Reference proteome</keyword>
<dbReference type="InterPro" id="IPR008271">
    <property type="entry name" value="Ser/Thr_kinase_AS"/>
</dbReference>
<dbReference type="SUPFAM" id="SSF50729">
    <property type="entry name" value="PH domain-like"/>
    <property type="match status" value="1"/>
</dbReference>
<dbReference type="PROSITE" id="PS00107">
    <property type="entry name" value="PROTEIN_KINASE_ATP"/>
    <property type="match status" value="1"/>
</dbReference>
<dbReference type="SUPFAM" id="SSF56112">
    <property type="entry name" value="Protein kinase-like (PK-like)"/>
    <property type="match status" value="1"/>
</dbReference>
<evidence type="ECO:0000256" key="7">
    <source>
        <dbReference type="ARBA" id="ARBA00022840"/>
    </source>
</evidence>
<dbReference type="GO" id="GO:0004674">
    <property type="term" value="F:protein serine/threonine kinase activity"/>
    <property type="evidence" value="ECO:0007669"/>
    <property type="project" value="UniProtKB-KW"/>
</dbReference>
<proteinExistence type="predicted"/>
<dbReference type="PROSITE" id="PS00108">
    <property type="entry name" value="PROTEIN_KINASE_ST"/>
    <property type="match status" value="1"/>
</dbReference>
<dbReference type="InterPro" id="IPR011009">
    <property type="entry name" value="Kinase-like_dom_sf"/>
</dbReference>
<feature type="region of interest" description="Disordered" evidence="11">
    <location>
        <begin position="650"/>
        <end position="677"/>
    </location>
</feature>
<feature type="region of interest" description="Disordered" evidence="11">
    <location>
        <begin position="241"/>
        <end position="312"/>
    </location>
</feature>
<dbReference type="AlphaFoldDB" id="A0A2A2LLL0"/>
<dbReference type="STRING" id="2018661.A0A2A2LLL0"/>
<evidence type="ECO:0000313" key="13">
    <source>
        <dbReference type="EMBL" id="PAV87050.1"/>
    </source>
</evidence>
<comment type="catalytic activity">
    <reaction evidence="9">
        <text>L-seryl-[protein] + ATP = O-phospho-L-seryl-[protein] + ADP + H(+)</text>
        <dbReference type="Rhea" id="RHEA:17989"/>
        <dbReference type="Rhea" id="RHEA-COMP:9863"/>
        <dbReference type="Rhea" id="RHEA-COMP:11604"/>
        <dbReference type="ChEBI" id="CHEBI:15378"/>
        <dbReference type="ChEBI" id="CHEBI:29999"/>
        <dbReference type="ChEBI" id="CHEBI:30616"/>
        <dbReference type="ChEBI" id="CHEBI:83421"/>
        <dbReference type="ChEBI" id="CHEBI:456216"/>
        <dbReference type="EC" id="2.7.11.1"/>
    </reaction>
</comment>
<evidence type="ECO:0000256" key="3">
    <source>
        <dbReference type="ARBA" id="ARBA00022527"/>
    </source>
</evidence>
<evidence type="ECO:0000313" key="14">
    <source>
        <dbReference type="Proteomes" id="UP000218231"/>
    </source>
</evidence>
<keyword evidence="7 10" id="KW-0067">ATP-binding</keyword>
<sequence length="677" mass="77551">MDSVMRIWRSLGSVIEFRKKSKHRNKDGTCTQCQNGTVCTSSKHSCSGSTAAGKLDLWLNEQRQNLNGKFDITDASLNDIQFIRSIGDGSFSTVYKAKDVKRNLIIAMKIIQRTHIERHDKVAAIERERNILHYLTYEKGGNCFVPSLYATFQNDSYIFIGTSFAEKGDMAGALKFFGFFDVATTKFFVAEIIAALEFIHGCGIIHRDLKPANILIKEDSHIMITDFGSANITKDMPIIFNNSPKSSSNGTKQIVNNDKSSDDQLSLTMAENDESGKENHINSESQSSTSSFEKDNENDENEATERQRRSTFVGTAQYVSPEMLNGEEINEGVDIWALGCIIYQCLCGQAPFRAVNNYHLMKKIQSLNYKFPHDFDAQAQDCVEKILVVDASKRLGVVSLQELKQHPLFEGIDWSKSLQTVPQRLIDYTPKAGPDPDPKDLELGFNEKIMQNIMNMERSDGTDELGLMRNVDFEKFLPNGVSDDDHEHLTKLLNAKKVAAIREKKLEKQRREHPYHKFVNDNLIIKAGLLDKKRGLFAKRRMFLLTEGPHFYYVDPAEMCLKGEVPWSPCMNIEATSFRTIQIQTPDRVYFLFDNDRRSVEWVQTLNKVKTTYAETIKKVYDKAILEDNFETIYGKKRSEKELEKLLREKRKKREKAEQRQKELEAKQSKKKKNQIL</sequence>
<name>A0A2A2LLL0_9BILA</name>
<dbReference type="Pfam" id="PF14593">
    <property type="entry name" value="PH_3"/>
    <property type="match status" value="1"/>
</dbReference>
<evidence type="ECO:0000256" key="9">
    <source>
        <dbReference type="ARBA" id="ARBA00048679"/>
    </source>
</evidence>
<evidence type="ECO:0000256" key="6">
    <source>
        <dbReference type="ARBA" id="ARBA00022777"/>
    </source>
</evidence>
<protein>
    <recommendedName>
        <fullName evidence="2">3-phosphoinositide-dependent protein kinase 1</fullName>
        <ecNumber evidence="1">2.7.11.1</ecNumber>
    </recommendedName>
</protein>
<dbReference type="EMBL" id="LIAE01006609">
    <property type="protein sequence ID" value="PAV87050.1"/>
    <property type="molecule type" value="Genomic_DNA"/>
</dbReference>
<dbReference type="Proteomes" id="UP000218231">
    <property type="component" value="Unassembled WGS sequence"/>
</dbReference>
<dbReference type="InterPro" id="IPR050236">
    <property type="entry name" value="Ser_Thr_kinase_AGC"/>
</dbReference>
<evidence type="ECO:0000256" key="2">
    <source>
        <dbReference type="ARBA" id="ARBA00018538"/>
    </source>
</evidence>
<dbReference type="GO" id="GO:0005524">
    <property type="term" value="F:ATP binding"/>
    <property type="evidence" value="ECO:0007669"/>
    <property type="project" value="UniProtKB-UniRule"/>
</dbReference>
<feature type="domain" description="Protein kinase" evidence="12">
    <location>
        <begin position="80"/>
        <end position="409"/>
    </location>
</feature>
<dbReference type="InterPro" id="IPR033931">
    <property type="entry name" value="PDK1-typ_PH"/>
</dbReference>